<name>A0A6J4U9V6_9BACT</name>
<organism evidence="2">
    <name type="scientific">uncultured Thermomicrobiales bacterium</name>
    <dbReference type="NCBI Taxonomy" id="1645740"/>
    <lineage>
        <taxon>Bacteria</taxon>
        <taxon>Pseudomonadati</taxon>
        <taxon>Thermomicrobiota</taxon>
        <taxon>Thermomicrobia</taxon>
        <taxon>Thermomicrobiales</taxon>
        <taxon>environmental samples</taxon>
    </lineage>
</organism>
<evidence type="ECO:0000256" key="1">
    <source>
        <dbReference type="SAM" id="MobiDB-lite"/>
    </source>
</evidence>
<evidence type="ECO:0000313" key="2">
    <source>
        <dbReference type="EMBL" id="CAA9543589.1"/>
    </source>
</evidence>
<feature type="non-terminal residue" evidence="2">
    <location>
        <position position="44"/>
    </location>
</feature>
<proteinExistence type="predicted"/>
<reference evidence="2" key="1">
    <citation type="submission" date="2020-02" db="EMBL/GenBank/DDBJ databases">
        <authorList>
            <person name="Meier V. D."/>
        </authorList>
    </citation>
    <scope>NUCLEOTIDE SEQUENCE</scope>
    <source>
        <strain evidence="2">AVDCRST_MAG70</strain>
    </source>
</reference>
<gene>
    <name evidence="2" type="ORF">AVDCRST_MAG70-316</name>
</gene>
<dbReference type="EMBL" id="CADCWH010000050">
    <property type="protein sequence ID" value="CAA9543589.1"/>
    <property type="molecule type" value="Genomic_DNA"/>
</dbReference>
<protein>
    <submittedName>
        <fullName evidence="2">Uncharacterized protein</fullName>
    </submittedName>
</protein>
<accession>A0A6J4U9V6</accession>
<dbReference type="AlphaFoldDB" id="A0A6J4U9V6"/>
<feature type="non-terminal residue" evidence="2">
    <location>
        <position position="1"/>
    </location>
</feature>
<feature type="region of interest" description="Disordered" evidence="1">
    <location>
        <begin position="1"/>
        <end position="44"/>
    </location>
</feature>
<sequence length="44" mass="4661">LLPGVCRADATDDRRPRRDHARRSPAGDPGGSARPLPELVVGSL</sequence>